<accession>A0A1I6UCN6</accession>
<keyword evidence="2" id="KW-0812">Transmembrane</keyword>
<feature type="region of interest" description="Disordered" evidence="1">
    <location>
        <begin position="542"/>
        <end position="565"/>
    </location>
</feature>
<name>A0A1I6UCN6_9BACL</name>
<sequence length="614" mass="68601">MKKWFMVFLVCMIALSVSMPVASATPDKPEIEASFNPDTGMITSTIKNLEKSKGAWETWIYKEGESATSKDIFYKIDNLETKNYSVDVRSSLKNLKEGTYKYHVKFTREDGEASHAYGDVNVGPSPQIETHLDVKTGKLTAKLTNMKSSNGNFEVWLYNEKSPTFDHQFFYNVSGNRAWAQNEEHVVDVKSGLDKLKASDGKEFTYHVKFNNITDNKTVHQRAKFSFDPEVPQLPTQLMVSPTLVKGAHDQVKGINVAAGIEGAKDTDKAKGIWTFKVLDEQHKVVAKKRLLAHKGIHAEQLLKVKRPGTYQVQVHFLGKFNGKRLTKLSGSNTVTIPDSEQSTPSIEADHNYVEIEDQDIDSYLRVDGMLKDLPKGKVRGTWTFELDGQKFEMRGHKKAHKLFPLFNGEFGLELGKTYTCKISFDGKAGHKKVSVTKDYTIDIPGIEASYTFKDGELKLDGKMINGETAEGSWDFGIWDSSDKQRAMGSVEDVSGLNQSYTFKDVKNDDYTGFIAFTGEIDGKEFVVWTVITIDKQSGVVKPGDGGDDHQGGINNPTDGRKVIDDAKGGKLPKTALDEQPQWAFYGILTAVFGLMLLAVVYRRKLVTAFRKVS</sequence>
<gene>
    <name evidence="4" type="ORF">SAMN05444972_11552</name>
</gene>
<dbReference type="OrthoDB" id="2991420at2"/>
<evidence type="ECO:0000256" key="2">
    <source>
        <dbReference type="SAM" id="Phobius"/>
    </source>
</evidence>
<proteinExistence type="predicted"/>
<keyword evidence="2" id="KW-1133">Transmembrane helix</keyword>
<feature type="signal peptide" evidence="3">
    <location>
        <begin position="1"/>
        <end position="24"/>
    </location>
</feature>
<organism evidence="4 5">
    <name type="scientific">Marininema halotolerans</name>
    <dbReference type="NCBI Taxonomy" id="1155944"/>
    <lineage>
        <taxon>Bacteria</taxon>
        <taxon>Bacillati</taxon>
        <taxon>Bacillota</taxon>
        <taxon>Bacilli</taxon>
        <taxon>Bacillales</taxon>
        <taxon>Thermoactinomycetaceae</taxon>
        <taxon>Marininema</taxon>
    </lineage>
</organism>
<evidence type="ECO:0008006" key="6">
    <source>
        <dbReference type="Google" id="ProtNLM"/>
    </source>
</evidence>
<feature type="chain" id="PRO_5009304045" description="LPXTG-motif cell wall anchor domain-containing protein" evidence="3">
    <location>
        <begin position="25"/>
        <end position="614"/>
    </location>
</feature>
<keyword evidence="2" id="KW-0472">Membrane</keyword>
<dbReference type="AlphaFoldDB" id="A0A1I6UCN6"/>
<protein>
    <recommendedName>
        <fullName evidence="6">LPXTG-motif cell wall anchor domain-containing protein</fullName>
    </recommendedName>
</protein>
<reference evidence="5" key="1">
    <citation type="submission" date="2016-10" db="EMBL/GenBank/DDBJ databases">
        <authorList>
            <person name="Varghese N."/>
            <person name="Submissions S."/>
        </authorList>
    </citation>
    <scope>NUCLEOTIDE SEQUENCE [LARGE SCALE GENOMIC DNA]</scope>
    <source>
        <strain evidence="5">DSM 45789</strain>
    </source>
</reference>
<evidence type="ECO:0000256" key="1">
    <source>
        <dbReference type="SAM" id="MobiDB-lite"/>
    </source>
</evidence>
<evidence type="ECO:0000256" key="3">
    <source>
        <dbReference type="SAM" id="SignalP"/>
    </source>
</evidence>
<dbReference type="EMBL" id="FPAA01000015">
    <property type="protein sequence ID" value="SFS99148.1"/>
    <property type="molecule type" value="Genomic_DNA"/>
</dbReference>
<dbReference type="Proteomes" id="UP000198660">
    <property type="component" value="Unassembled WGS sequence"/>
</dbReference>
<evidence type="ECO:0000313" key="4">
    <source>
        <dbReference type="EMBL" id="SFS99148.1"/>
    </source>
</evidence>
<keyword evidence="5" id="KW-1185">Reference proteome</keyword>
<evidence type="ECO:0000313" key="5">
    <source>
        <dbReference type="Proteomes" id="UP000198660"/>
    </source>
</evidence>
<feature type="transmembrane region" description="Helical" evidence="2">
    <location>
        <begin position="583"/>
        <end position="602"/>
    </location>
</feature>
<dbReference type="RefSeq" id="WP_091839236.1">
    <property type="nucleotide sequence ID" value="NZ_FPAA01000015.1"/>
</dbReference>
<keyword evidence="3" id="KW-0732">Signal</keyword>